<organism evidence="3 4">
    <name type="scientific">Aspergillus indologenus CBS 114.80</name>
    <dbReference type="NCBI Taxonomy" id="1450541"/>
    <lineage>
        <taxon>Eukaryota</taxon>
        <taxon>Fungi</taxon>
        <taxon>Dikarya</taxon>
        <taxon>Ascomycota</taxon>
        <taxon>Pezizomycotina</taxon>
        <taxon>Eurotiomycetes</taxon>
        <taxon>Eurotiomycetidae</taxon>
        <taxon>Eurotiales</taxon>
        <taxon>Aspergillaceae</taxon>
        <taxon>Aspergillus</taxon>
        <taxon>Aspergillus subgen. Circumdati</taxon>
    </lineage>
</organism>
<dbReference type="PANTHER" id="PTHR47942">
    <property type="entry name" value="TETRATRICOPEPTIDE REPEAT (TPR)-LIKE SUPERFAMILY PROTEIN-RELATED"/>
    <property type="match status" value="1"/>
</dbReference>
<dbReference type="InterPro" id="IPR011990">
    <property type="entry name" value="TPR-like_helical_dom_sf"/>
</dbReference>
<dbReference type="Proteomes" id="UP000248817">
    <property type="component" value="Unassembled WGS sequence"/>
</dbReference>
<dbReference type="Pfam" id="PF01535">
    <property type="entry name" value="PPR"/>
    <property type="match status" value="2"/>
</dbReference>
<evidence type="ECO:0000313" key="3">
    <source>
        <dbReference type="EMBL" id="PYI34883.1"/>
    </source>
</evidence>
<feature type="compositionally biased region" description="Basic and acidic residues" evidence="2">
    <location>
        <begin position="224"/>
        <end position="241"/>
    </location>
</feature>
<dbReference type="InterPro" id="IPR051222">
    <property type="entry name" value="PPR/CCM1_RNA-binding"/>
</dbReference>
<keyword evidence="4" id="KW-1185">Reference proteome</keyword>
<proteinExistence type="predicted"/>
<name>A0A2V5ILH3_9EURO</name>
<gene>
    <name evidence="3" type="ORF">BP00DRAFT_492858</name>
</gene>
<evidence type="ECO:0000256" key="1">
    <source>
        <dbReference type="ARBA" id="ARBA00022737"/>
    </source>
</evidence>
<dbReference type="Gene3D" id="1.25.40.10">
    <property type="entry name" value="Tetratricopeptide repeat domain"/>
    <property type="match status" value="1"/>
</dbReference>
<dbReference type="InterPro" id="IPR002885">
    <property type="entry name" value="PPR_rpt"/>
</dbReference>
<dbReference type="EMBL" id="KZ825473">
    <property type="protein sequence ID" value="PYI34883.1"/>
    <property type="molecule type" value="Genomic_DNA"/>
</dbReference>
<protein>
    <submittedName>
        <fullName evidence="3">Pentatricopeptide repeat protein</fullName>
    </submittedName>
</protein>
<dbReference type="PANTHER" id="PTHR47942:SF63">
    <property type="entry name" value="PENTATRICOPEPTIDE REPEAT-CONTAINING PROTEIN"/>
    <property type="match status" value="1"/>
</dbReference>
<feature type="region of interest" description="Disordered" evidence="2">
    <location>
        <begin position="193"/>
        <end position="272"/>
    </location>
</feature>
<feature type="compositionally biased region" description="Polar residues" evidence="2">
    <location>
        <begin position="126"/>
        <end position="138"/>
    </location>
</feature>
<feature type="compositionally biased region" description="Acidic residues" evidence="2">
    <location>
        <begin position="776"/>
        <end position="785"/>
    </location>
</feature>
<sequence length="856" mass="96970">MRASDWPQPRLRLGKQMAETELLLETSSGHAWLIQCHDVCHLMPPSTRFPSSPDLRPLSQRLDTCLSLNYPFMSTPDSFSYNASVRRLASRRPRPTAASIADVFVGSLVVAGYCREHSPRGRAFSTMPQKSSRGNAVSWQDRRLRQTGETPSARPPGRLSSSPESLHHPRTQRMFNSGVALRVKDDNEEGYVWVNRPSQGPRARTHSANVTGNRNFAAYGEDNSGPREEHEIRSVAEKTTPESEANSPARNDATTNDTTTQMPDGKCEPKKYGYKGRTTPAKALHKSVSHFYKTLFEDSLDWEQAADLVTGDRTMVSPSSARASSTKEAMSDDAVELDSVMRFRDAVWDESKSNQYIFRLYRDIPHPGVARLSKACRGALLRRFATPENRRWVEARRFLALLDDMVIAKLPVSRSLWTSAIHLAGRASGRVYKRDLVRSIGLWQKMEHWGGVKSDGVVFTILFDIAIKAGQFTVADRLVVEMEERGLQFGRTGKVSRIYRHGQQHDADGVRQAFDDFASSGEIVDTAVMNCLMASFISAGDVEAAEAIYGQMMMNQAAGSRTHAIHGNLTTDMRSYRARSKRLNRLLEISAHLKDHMPDHYRTLQKAIAITPDTRTFRILLSLYAQKTGDIGALMSIITDMEKIFAVPPRGLIYMFLFDGFAHHGRRREGWTAERLRVAWNTYLRALYESKSRFEQEFHPRPRRKSPTWENPLLESYISLAQPSVPHAPTGLYTSLPQKETPVKVQEPGVGEIIPTEPDTVLEPGDVSNRPARDDEALDSDAPEEELERQIENGVFLGRRMILTILRAFGRCCGPQEVMEVWLQMERLWQPWKRRAQDVMAVKEELEKQMKNVRWR</sequence>
<accession>A0A2V5ILH3</accession>
<evidence type="ECO:0000256" key="2">
    <source>
        <dbReference type="SAM" id="MobiDB-lite"/>
    </source>
</evidence>
<feature type="region of interest" description="Disordered" evidence="2">
    <location>
        <begin position="119"/>
        <end position="178"/>
    </location>
</feature>
<feature type="compositionally biased region" description="Low complexity" evidence="2">
    <location>
        <begin position="249"/>
        <end position="260"/>
    </location>
</feature>
<dbReference type="AlphaFoldDB" id="A0A2V5ILH3"/>
<feature type="region of interest" description="Disordered" evidence="2">
    <location>
        <begin position="749"/>
        <end position="785"/>
    </location>
</feature>
<reference evidence="3 4" key="1">
    <citation type="submission" date="2018-02" db="EMBL/GenBank/DDBJ databases">
        <title>The genomes of Aspergillus section Nigri reveals drivers in fungal speciation.</title>
        <authorList>
            <consortium name="DOE Joint Genome Institute"/>
            <person name="Vesth T.C."/>
            <person name="Nybo J."/>
            <person name="Theobald S."/>
            <person name="Brandl J."/>
            <person name="Frisvad J.C."/>
            <person name="Nielsen K.F."/>
            <person name="Lyhne E.K."/>
            <person name="Kogle M.E."/>
            <person name="Kuo A."/>
            <person name="Riley R."/>
            <person name="Clum A."/>
            <person name="Nolan M."/>
            <person name="Lipzen A."/>
            <person name="Salamov A."/>
            <person name="Henrissat B."/>
            <person name="Wiebenga A."/>
            <person name="De vries R.P."/>
            <person name="Grigoriev I.V."/>
            <person name="Mortensen U.H."/>
            <person name="Andersen M.R."/>
            <person name="Baker S.E."/>
        </authorList>
    </citation>
    <scope>NUCLEOTIDE SEQUENCE [LARGE SCALE GENOMIC DNA]</scope>
    <source>
        <strain evidence="3 4">CBS 114.80</strain>
    </source>
</reference>
<evidence type="ECO:0000313" key="4">
    <source>
        <dbReference type="Proteomes" id="UP000248817"/>
    </source>
</evidence>
<keyword evidence="1" id="KW-0677">Repeat</keyword>